<sequence length="308" mass="35218">MCLSTSLRDDFFWWQKILADPEQANIIRSGHFALEIFSDASLNGWGVACGTQRSHGWWAIEERDLYINALELKAAFFGLKCFATNWRDVNILLRIDNTTAISYINRYGSVKFPHLSALAKDIWQWCETRNLFLFASYIPPADNFIADEESRRTDTDTEWSLSVLAFDVICQRFGHPEVDLFASTLNAKCECYLSWFPDPGTWAVDAFTIAWGDLPFYAFPPFILISRVLRKIVDDSAEGILVVPWWPSQPWFPLFQRLLISEPIIFDPAYDLLSAPLRDHHPAYRTLSLAAGHVSGRPSKLEGFQSPP</sequence>
<dbReference type="Proteomes" id="UP000078492">
    <property type="component" value="Unassembled WGS sequence"/>
</dbReference>
<evidence type="ECO:0008006" key="3">
    <source>
        <dbReference type="Google" id="ProtNLM"/>
    </source>
</evidence>
<dbReference type="CDD" id="cd09275">
    <property type="entry name" value="RNase_HI_RT_DIRS1"/>
    <property type="match status" value="1"/>
</dbReference>
<evidence type="ECO:0000313" key="1">
    <source>
        <dbReference type="EMBL" id="KYN22429.1"/>
    </source>
</evidence>
<organism evidence="1 2">
    <name type="scientific">Trachymyrmex cornetzi</name>
    <dbReference type="NCBI Taxonomy" id="471704"/>
    <lineage>
        <taxon>Eukaryota</taxon>
        <taxon>Metazoa</taxon>
        <taxon>Ecdysozoa</taxon>
        <taxon>Arthropoda</taxon>
        <taxon>Hexapoda</taxon>
        <taxon>Insecta</taxon>
        <taxon>Pterygota</taxon>
        <taxon>Neoptera</taxon>
        <taxon>Endopterygota</taxon>
        <taxon>Hymenoptera</taxon>
        <taxon>Apocrita</taxon>
        <taxon>Aculeata</taxon>
        <taxon>Formicoidea</taxon>
        <taxon>Formicidae</taxon>
        <taxon>Myrmicinae</taxon>
        <taxon>Trachymyrmex</taxon>
    </lineage>
</organism>
<gene>
    <name evidence="1" type="ORF">ALC57_05173</name>
</gene>
<proteinExistence type="predicted"/>
<accession>A0A151JBQ5</accession>
<dbReference type="PANTHER" id="PTHR33050:SF7">
    <property type="entry name" value="RIBONUCLEASE H"/>
    <property type="match status" value="1"/>
</dbReference>
<name>A0A151JBQ5_9HYME</name>
<dbReference type="InterPro" id="IPR052055">
    <property type="entry name" value="Hepadnavirus_pol/RT"/>
</dbReference>
<reference evidence="1 2" key="1">
    <citation type="submission" date="2015-09" db="EMBL/GenBank/DDBJ databases">
        <title>Trachymyrmex cornetzi WGS genome.</title>
        <authorList>
            <person name="Nygaard S."/>
            <person name="Hu H."/>
            <person name="Boomsma J."/>
            <person name="Zhang G."/>
        </authorList>
    </citation>
    <scope>NUCLEOTIDE SEQUENCE [LARGE SCALE GENOMIC DNA]</scope>
    <source>
        <strain evidence="1">Tcor2-1</strain>
        <tissue evidence="1">Whole body</tissue>
    </source>
</reference>
<dbReference type="SUPFAM" id="SSF53098">
    <property type="entry name" value="Ribonuclease H-like"/>
    <property type="match status" value="1"/>
</dbReference>
<protein>
    <recommendedName>
        <fullName evidence="3">RNase H type-1 domain-containing protein</fullName>
    </recommendedName>
</protein>
<dbReference type="InterPro" id="IPR012337">
    <property type="entry name" value="RNaseH-like_sf"/>
</dbReference>
<dbReference type="PANTHER" id="PTHR33050">
    <property type="entry name" value="REVERSE TRANSCRIPTASE DOMAIN-CONTAINING PROTEIN"/>
    <property type="match status" value="1"/>
</dbReference>
<dbReference type="STRING" id="471704.A0A151JBQ5"/>
<dbReference type="EMBL" id="KQ979148">
    <property type="protein sequence ID" value="KYN22429.1"/>
    <property type="molecule type" value="Genomic_DNA"/>
</dbReference>
<keyword evidence="2" id="KW-1185">Reference proteome</keyword>
<evidence type="ECO:0000313" key="2">
    <source>
        <dbReference type="Proteomes" id="UP000078492"/>
    </source>
</evidence>
<dbReference type="AlphaFoldDB" id="A0A151JBQ5"/>